<feature type="binding site" evidence="9">
    <location>
        <position position="143"/>
    </location>
    <ligand>
        <name>Fe cation</name>
        <dbReference type="ChEBI" id="CHEBI:24875"/>
        <label>2</label>
    </ligand>
</feature>
<comment type="pathway">
    <text evidence="1 9">Cofactor biosynthesis; ubiquinone biosynthesis.</text>
</comment>
<evidence type="ECO:0000313" key="10">
    <source>
        <dbReference type="EMBL" id="RZU47290.1"/>
    </source>
</evidence>
<evidence type="ECO:0000256" key="7">
    <source>
        <dbReference type="ARBA" id="ARBA00023033"/>
    </source>
</evidence>
<keyword evidence="6 9" id="KW-0408">Iron</keyword>
<accession>A0A4Q7Z9T1</accession>
<dbReference type="RefSeq" id="WP_130410544.1">
    <property type="nucleotide sequence ID" value="NZ_SHKX01000010.1"/>
</dbReference>
<dbReference type="NCBIfam" id="NF033656">
    <property type="entry name" value="DMQ_monoox_COQ7"/>
    <property type="match status" value="1"/>
</dbReference>
<dbReference type="InterPro" id="IPR012347">
    <property type="entry name" value="Ferritin-like"/>
</dbReference>
<dbReference type="Pfam" id="PF03232">
    <property type="entry name" value="COQ7"/>
    <property type="match status" value="1"/>
</dbReference>
<dbReference type="GO" id="GO:0005886">
    <property type="term" value="C:plasma membrane"/>
    <property type="evidence" value="ECO:0007669"/>
    <property type="project" value="UniProtKB-SubCell"/>
</dbReference>
<dbReference type="PANTHER" id="PTHR11237">
    <property type="entry name" value="COENZYME Q10 BIOSYNTHESIS PROTEIN 7"/>
    <property type="match status" value="1"/>
</dbReference>
<comment type="function">
    <text evidence="9">Catalyzes the hydroxylation of 2-nonaprenyl-3-methyl-6-methoxy-1,4-benzoquinol during ubiquinone biosynthesis.</text>
</comment>
<evidence type="ECO:0000313" key="11">
    <source>
        <dbReference type="Proteomes" id="UP000292423"/>
    </source>
</evidence>
<evidence type="ECO:0000256" key="2">
    <source>
        <dbReference type="ARBA" id="ARBA00022475"/>
    </source>
</evidence>
<dbReference type="Proteomes" id="UP000292423">
    <property type="component" value="Unassembled WGS sequence"/>
</dbReference>
<feature type="binding site" evidence="9">
    <location>
        <position position="178"/>
    </location>
    <ligand>
        <name>Fe cation</name>
        <dbReference type="ChEBI" id="CHEBI:24875"/>
        <label>2</label>
    </ligand>
</feature>
<keyword evidence="3 9" id="KW-0831">Ubiquinone biosynthesis</keyword>
<keyword evidence="8 9" id="KW-0472">Membrane</keyword>
<dbReference type="PANTHER" id="PTHR11237:SF4">
    <property type="entry name" value="5-DEMETHOXYUBIQUINONE HYDROXYLASE, MITOCHONDRIAL"/>
    <property type="match status" value="1"/>
</dbReference>
<evidence type="ECO:0000256" key="3">
    <source>
        <dbReference type="ARBA" id="ARBA00022688"/>
    </source>
</evidence>
<evidence type="ECO:0000256" key="6">
    <source>
        <dbReference type="ARBA" id="ARBA00023004"/>
    </source>
</evidence>
<feature type="binding site" evidence="9">
    <location>
        <position position="61"/>
    </location>
    <ligand>
        <name>Fe cation</name>
        <dbReference type="ChEBI" id="CHEBI:24875"/>
        <label>1</label>
    </ligand>
</feature>
<dbReference type="HAMAP" id="MF_01658">
    <property type="entry name" value="COQ7"/>
    <property type="match status" value="1"/>
</dbReference>
<keyword evidence="7 9" id="KW-0503">Monooxygenase</keyword>
<gene>
    <name evidence="9" type="primary">coq7</name>
    <name evidence="10" type="ORF">EV700_0244</name>
</gene>
<dbReference type="InterPro" id="IPR009078">
    <property type="entry name" value="Ferritin-like_SF"/>
</dbReference>
<dbReference type="Gene3D" id="1.20.1260.10">
    <property type="match status" value="1"/>
</dbReference>
<feature type="binding site" evidence="9">
    <location>
        <position position="175"/>
    </location>
    <ligand>
        <name>Fe cation</name>
        <dbReference type="ChEBI" id="CHEBI:24875"/>
        <label>2</label>
    </ligand>
</feature>
<evidence type="ECO:0000256" key="4">
    <source>
        <dbReference type="ARBA" id="ARBA00022723"/>
    </source>
</evidence>
<dbReference type="EMBL" id="SHKX01000010">
    <property type="protein sequence ID" value="RZU47290.1"/>
    <property type="molecule type" value="Genomic_DNA"/>
</dbReference>
<dbReference type="EC" id="1.14.99.60" evidence="9"/>
<keyword evidence="4 9" id="KW-0479">Metal-binding</keyword>
<protein>
    <recommendedName>
        <fullName evidence="9">3-demethoxyubiquinol 3-hydroxylase</fullName>
        <shortName evidence="9">DMQ hydroxylase</shortName>
        <ecNumber evidence="9">1.14.99.60</ecNumber>
    </recommendedName>
    <alternativeName>
        <fullName evidence="9">2-nonaprenyl-3-methyl-6-methoxy-1,4-benzoquinol hydroxylase</fullName>
    </alternativeName>
</protein>
<dbReference type="GO" id="GO:0046872">
    <property type="term" value="F:metal ion binding"/>
    <property type="evidence" value="ECO:0007669"/>
    <property type="project" value="UniProtKB-KW"/>
</dbReference>
<dbReference type="AlphaFoldDB" id="A0A4Q7Z9T1"/>
<proteinExistence type="inferred from homology"/>
<feature type="binding site" evidence="9">
    <location>
        <position position="94"/>
    </location>
    <ligand>
        <name>Fe cation</name>
        <dbReference type="ChEBI" id="CHEBI:24875"/>
        <label>1</label>
    </ligand>
</feature>
<evidence type="ECO:0000256" key="1">
    <source>
        <dbReference type="ARBA" id="ARBA00004749"/>
    </source>
</evidence>
<evidence type="ECO:0000256" key="9">
    <source>
        <dbReference type="HAMAP-Rule" id="MF_01658"/>
    </source>
</evidence>
<dbReference type="OrthoDB" id="5192789at2"/>
<keyword evidence="2 9" id="KW-1003">Cell membrane</keyword>
<dbReference type="InterPro" id="IPR011566">
    <property type="entry name" value="Ubq_synth_Coq7"/>
</dbReference>
<feature type="binding site" evidence="9">
    <location>
        <position position="91"/>
    </location>
    <ligand>
        <name>Fe cation</name>
        <dbReference type="ChEBI" id="CHEBI:24875"/>
        <label>1</label>
    </ligand>
</feature>
<feature type="binding site" evidence="9">
    <location>
        <position position="91"/>
    </location>
    <ligand>
        <name>Fe cation</name>
        <dbReference type="ChEBI" id="CHEBI:24875"/>
        <label>2</label>
    </ligand>
</feature>
<comment type="caution">
    <text evidence="10">The sequence shown here is derived from an EMBL/GenBank/DDBJ whole genome shotgun (WGS) entry which is preliminary data.</text>
</comment>
<comment type="catalytic activity">
    <reaction evidence="9">
        <text>a 5-methoxy-2-methyl-3-(all-trans-polyprenyl)benzene-1,4-diol + AH2 + O2 = a 3-demethylubiquinol + A + H2O</text>
        <dbReference type="Rhea" id="RHEA:50908"/>
        <dbReference type="Rhea" id="RHEA-COMP:10859"/>
        <dbReference type="Rhea" id="RHEA-COMP:10914"/>
        <dbReference type="ChEBI" id="CHEBI:13193"/>
        <dbReference type="ChEBI" id="CHEBI:15377"/>
        <dbReference type="ChEBI" id="CHEBI:15379"/>
        <dbReference type="ChEBI" id="CHEBI:17499"/>
        <dbReference type="ChEBI" id="CHEBI:84167"/>
        <dbReference type="ChEBI" id="CHEBI:84422"/>
        <dbReference type="EC" id="1.14.99.60"/>
    </reaction>
</comment>
<name>A0A4Q7Z9T1_9GAMM</name>
<dbReference type="GO" id="GO:0006744">
    <property type="term" value="P:ubiquinone biosynthetic process"/>
    <property type="evidence" value="ECO:0007669"/>
    <property type="project" value="UniProtKB-UniRule"/>
</dbReference>
<organism evidence="10 11">
    <name type="scientific">Fluviicoccus keumensis</name>
    <dbReference type="NCBI Taxonomy" id="1435465"/>
    <lineage>
        <taxon>Bacteria</taxon>
        <taxon>Pseudomonadati</taxon>
        <taxon>Pseudomonadota</taxon>
        <taxon>Gammaproteobacteria</taxon>
        <taxon>Moraxellales</taxon>
        <taxon>Moraxellaceae</taxon>
        <taxon>Fluviicoccus</taxon>
    </lineage>
</organism>
<keyword evidence="11" id="KW-1185">Reference proteome</keyword>
<dbReference type="GO" id="GO:0008682">
    <property type="term" value="F:3-demethoxyubiquinol 3-hydroxylase activity"/>
    <property type="evidence" value="ECO:0007669"/>
    <property type="project" value="UniProtKB-EC"/>
</dbReference>
<keyword evidence="5 9" id="KW-0560">Oxidoreductase</keyword>
<dbReference type="InterPro" id="IPR047809">
    <property type="entry name" value="COQ7_proteobact"/>
</dbReference>
<comment type="similarity">
    <text evidence="9">Belongs to the COQ7 family.</text>
</comment>
<comment type="subcellular location">
    <subcellularLocation>
        <location evidence="9">Cell membrane</location>
        <topology evidence="9">Peripheral membrane protein</topology>
    </subcellularLocation>
</comment>
<keyword evidence="10" id="KW-0830">Ubiquinone</keyword>
<feature type="binding site" evidence="9">
    <location>
        <position position="175"/>
    </location>
    <ligand>
        <name>Fe cation</name>
        <dbReference type="ChEBI" id="CHEBI:24875"/>
        <label>1</label>
    </ligand>
</feature>
<sequence length="212" mass="23543">MRRYTLADRLIEHADQILRTLTPNNQAALRVNPGAALPVAELTPEQRREVAGLMRVNHSGEVCAQALYHGQALTARLPTVRQEMERAALEEQDHLAWCEDRLKELGSHISIFNPLWYGLSFGIGAAAGIAGDKWSLGFVAETEKQVCAHLESHMQRVPASDNRTHAILNQMHEDEDHHRNQALAAGGIDLPPPIRRIMGLVSKVMTQASYHA</sequence>
<dbReference type="SUPFAM" id="SSF47240">
    <property type="entry name" value="Ferritin-like"/>
    <property type="match status" value="1"/>
</dbReference>
<dbReference type="UniPathway" id="UPA00232"/>
<evidence type="ECO:0000256" key="5">
    <source>
        <dbReference type="ARBA" id="ARBA00023002"/>
    </source>
</evidence>
<dbReference type="CDD" id="cd01042">
    <property type="entry name" value="DMQH"/>
    <property type="match status" value="1"/>
</dbReference>
<evidence type="ECO:0000256" key="8">
    <source>
        <dbReference type="ARBA" id="ARBA00023136"/>
    </source>
</evidence>
<reference evidence="10 11" key="1">
    <citation type="submission" date="2019-02" db="EMBL/GenBank/DDBJ databases">
        <title>Genomic Encyclopedia of Type Strains, Phase IV (KMG-IV): sequencing the most valuable type-strain genomes for metagenomic binning, comparative biology and taxonomic classification.</title>
        <authorList>
            <person name="Goeker M."/>
        </authorList>
    </citation>
    <scope>NUCLEOTIDE SEQUENCE [LARGE SCALE GENOMIC DNA]</scope>
    <source>
        <strain evidence="10 11">DSM 105135</strain>
    </source>
</reference>
<comment type="cofactor">
    <cofactor evidence="9">
        <name>Fe cation</name>
        <dbReference type="ChEBI" id="CHEBI:24875"/>
    </cofactor>
    <text evidence="9">Binds 2 iron ions per subunit.</text>
</comment>